<dbReference type="Proteomes" id="UP001610444">
    <property type="component" value="Unassembled WGS sequence"/>
</dbReference>
<dbReference type="RefSeq" id="XP_070897487.1">
    <property type="nucleotide sequence ID" value="XM_071040641.1"/>
</dbReference>
<dbReference type="GeneID" id="98155805"/>
<dbReference type="SUPFAM" id="SSF56112">
    <property type="entry name" value="Protein kinase-like (PK-like)"/>
    <property type="match status" value="1"/>
</dbReference>
<proteinExistence type="predicted"/>
<accession>A0ABR4K3Z1</accession>
<dbReference type="Pfam" id="PF06293">
    <property type="entry name" value="Kdo"/>
    <property type="match status" value="1"/>
</dbReference>
<dbReference type="PROSITE" id="PS50011">
    <property type="entry name" value="PROTEIN_KINASE_DOM"/>
    <property type="match status" value="1"/>
</dbReference>
<name>A0ABR4K3Z1_9EURO</name>
<evidence type="ECO:0000313" key="2">
    <source>
        <dbReference type="EMBL" id="KAL2847040.1"/>
    </source>
</evidence>
<dbReference type="InterPro" id="IPR000719">
    <property type="entry name" value="Prot_kinase_dom"/>
</dbReference>
<feature type="domain" description="Protein kinase" evidence="1">
    <location>
        <begin position="11"/>
        <end position="222"/>
    </location>
</feature>
<reference evidence="2 3" key="1">
    <citation type="submission" date="2024-07" db="EMBL/GenBank/DDBJ databases">
        <title>Section-level genome sequencing and comparative genomics of Aspergillus sections Usti and Cavernicolus.</title>
        <authorList>
            <consortium name="Lawrence Berkeley National Laboratory"/>
            <person name="Nybo J.L."/>
            <person name="Vesth T.C."/>
            <person name="Theobald S."/>
            <person name="Frisvad J.C."/>
            <person name="Larsen T.O."/>
            <person name="Kjaerboelling I."/>
            <person name="Rothschild-Mancinelli K."/>
            <person name="Lyhne E.K."/>
            <person name="Kogle M.E."/>
            <person name="Barry K."/>
            <person name="Clum A."/>
            <person name="Na H."/>
            <person name="Ledsgaard L."/>
            <person name="Lin J."/>
            <person name="Lipzen A."/>
            <person name="Kuo A."/>
            <person name="Riley R."/>
            <person name="Mondo S."/>
            <person name="LaButti K."/>
            <person name="Haridas S."/>
            <person name="Pangalinan J."/>
            <person name="Salamov A.A."/>
            <person name="Simmons B.A."/>
            <person name="Magnuson J.K."/>
            <person name="Chen J."/>
            <person name="Drula E."/>
            <person name="Henrissat B."/>
            <person name="Wiebenga A."/>
            <person name="Lubbers R.J."/>
            <person name="Gomes A.C."/>
            <person name="Macurrencykelacurrency M.R."/>
            <person name="Stajich J."/>
            <person name="Grigoriev I.V."/>
            <person name="Mortensen U.H."/>
            <person name="De vries R.P."/>
            <person name="Baker S.E."/>
            <person name="Andersen M.R."/>
        </authorList>
    </citation>
    <scope>NUCLEOTIDE SEQUENCE [LARGE SCALE GENOMIC DNA]</scope>
    <source>
        <strain evidence="2 3">CBS 756.74</strain>
    </source>
</reference>
<dbReference type="EMBL" id="JBFXLR010000030">
    <property type="protein sequence ID" value="KAL2847040.1"/>
    <property type="molecule type" value="Genomic_DNA"/>
</dbReference>
<sequence>MEASQSFLSDITFTEKLSESPDSARFLVHIHSTPYFLKVHRGQGPIEPPPIDREVDTHICEVRAYQRLREHGRCDRGVIPKYHGSIENLNLELYKPHLDMFLNDEYPPKAILLEYIPDMEQLHWKNYTDAKRDNFIKGLAEIHAAGVIHDDIHPRNMMVVKGDPERAIWIDFDRAQTWDNDNLTGKEKEWLQFESELAADQLGMMKADAEEGQTNKTARFYW</sequence>
<dbReference type="Gene3D" id="1.10.510.10">
    <property type="entry name" value="Transferase(Phosphotransferase) domain 1"/>
    <property type="match status" value="1"/>
</dbReference>
<gene>
    <name evidence="2" type="ORF">BJX68DRAFT_240163</name>
</gene>
<evidence type="ECO:0000259" key="1">
    <source>
        <dbReference type="PROSITE" id="PS50011"/>
    </source>
</evidence>
<comment type="caution">
    <text evidence="2">The sequence shown here is derived from an EMBL/GenBank/DDBJ whole genome shotgun (WGS) entry which is preliminary data.</text>
</comment>
<dbReference type="InterPro" id="IPR011009">
    <property type="entry name" value="Kinase-like_dom_sf"/>
</dbReference>
<organism evidence="2 3">
    <name type="scientific">Aspergillus pseudodeflectus</name>
    <dbReference type="NCBI Taxonomy" id="176178"/>
    <lineage>
        <taxon>Eukaryota</taxon>
        <taxon>Fungi</taxon>
        <taxon>Dikarya</taxon>
        <taxon>Ascomycota</taxon>
        <taxon>Pezizomycotina</taxon>
        <taxon>Eurotiomycetes</taxon>
        <taxon>Eurotiomycetidae</taxon>
        <taxon>Eurotiales</taxon>
        <taxon>Aspergillaceae</taxon>
        <taxon>Aspergillus</taxon>
        <taxon>Aspergillus subgen. Nidulantes</taxon>
    </lineage>
</organism>
<protein>
    <recommendedName>
        <fullName evidence="1">Protein kinase domain-containing protein</fullName>
    </recommendedName>
</protein>
<evidence type="ECO:0000313" key="3">
    <source>
        <dbReference type="Proteomes" id="UP001610444"/>
    </source>
</evidence>
<keyword evidence="3" id="KW-1185">Reference proteome</keyword>